<dbReference type="GO" id="GO:0004674">
    <property type="term" value="F:protein serine/threonine kinase activity"/>
    <property type="evidence" value="ECO:0007669"/>
    <property type="project" value="UniProtKB-KW"/>
</dbReference>
<comment type="catalytic activity">
    <reaction evidence="15">
        <text>L-threonyl-[protein] + ATP = O-phospho-L-threonyl-[protein] + ADP + H(+)</text>
        <dbReference type="Rhea" id="RHEA:46608"/>
        <dbReference type="Rhea" id="RHEA-COMP:11060"/>
        <dbReference type="Rhea" id="RHEA-COMP:11605"/>
        <dbReference type="ChEBI" id="CHEBI:15378"/>
        <dbReference type="ChEBI" id="CHEBI:30013"/>
        <dbReference type="ChEBI" id="CHEBI:30616"/>
        <dbReference type="ChEBI" id="CHEBI:61977"/>
        <dbReference type="ChEBI" id="CHEBI:456216"/>
        <dbReference type="EC" id="2.7.11.1"/>
    </reaction>
</comment>
<gene>
    <name evidence="21" type="ORF">Sjap_025386</name>
</gene>
<dbReference type="FunFam" id="1.10.510.10:FF:000060">
    <property type="entry name" value="G-type lectin S-receptor-like serine/threonine-protein kinase"/>
    <property type="match status" value="1"/>
</dbReference>
<evidence type="ECO:0000256" key="1">
    <source>
        <dbReference type="ARBA" id="ARBA00004251"/>
    </source>
</evidence>
<dbReference type="EMBL" id="JBBNAE010000011">
    <property type="protein sequence ID" value="KAK9084975.1"/>
    <property type="molecule type" value="Genomic_DNA"/>
</dbReference>
<dbReference type="Pfam" id="PF01453">
    <property type="entry name" value="B_lectin"/>
    <property type="match status" value="1"/>
</dbReference>
<evidence type="ECO:0000256" key="8">
    <source>
        <dbReference type="ARBA" id="ARBA00022777"/>
    </source>
</evidence>
<keyword evidence="14" id="KW-0325">Glycoprotein</keyword>
<dbReference type="Gene3D" id="3.30.200.20">
    <property type="entry name" value="Phosphorylase Kinase, domain 1"/>
    <property type="match status" value="1"/>
</dbReference>
<feature type="domain" description="Protein kinase" evidence="19">
    <location>
        <begin position="392"/>
        <end position="677"/>
    </location>
</feature>
<name>A0AAP0HJJ1_9MAGN</name>
<keyword evidence="8 15" id="KW-0418">Kinase</keyword>
<feature type="transmembrane region" description="Helical" evidence="18">
    <location>
        <begin position="319"/>
        <end position="341"/>
    </location>
</feature>
<protein>
    <recommendedName>
        <fullName evidence="15">Receptor-like serine/threonine-protein kinase</fullName>
        <ecNumber evidence="15">2.7.11.1</ecNumber>
    </recommendedName>
</protein>
<dbReference type="SUPFAM" id="SSF56112">
    <property type="entry name" value="Protein kinase-like (PK-like)"/>
    <property type="match status" value="1"/>
</dbReference>
<comment type="similarity">
    <text evidence="15">Belongs to the protein kinase superfamily. Ser/Thr protein kinase family.</text>
</comment>
<dbReference type="InterPro" id="IPR001480">
    <property type="entry name" value="Bulb-type_lectin_dom"/>
</dbReference>
<keyword evidence="9 15" id="KW-0067">ATP-binding</keyword>
<evidence type="ECO:0000256" key="16">
    <source>
        <dbReference type="PROSITE-ProRule" id="PRU10141"/>
    </source>
</evidence>
<keyword evidence="22" id="KW-1185">Reference proteome</keyword>
<evidence type="ECO:0000256" key="2">
    <source>
        <dbReference type="ARBA" id="ARBA00022475"/>
    </source>
</evidence>
<dbReference type="Pfam" id="PF07714">
    <property type="entry name" value="PK_Tyr_Ser-Thr"/>
    <property type="match status" value="1"/>
</dbReference>
<evidence type="ECO:0000256" key="7">
    <source>
        <dbReference type="ARBA" id="ARBA00022741"/>
    </source>
</evidence>
<feature type="region of interest" description="Disordered" evidence="17">
    <location>
        <begin position="686"/>
        <end position="707"/>
    </location>
</feature>
<dbReference type="InterPro" id="IPR000719">
    <property type="entry name" value="Prot_kinase_dom"/>
</dbReference>
<dbReference type="InterPro" id="IPR036426">
    <property type="entry name" value="Bulb-type_lectin_dom_sf"/>
</dbReference>
<evidence type="ECO:0000256" key="12">
    <source>
        <dbReference type="ARBA" id="ARBA00023157"/>
    </source>
</evidence>
<evidence type="ECO:0000256" key="10">
    <source>
        <dbReference type="ARBA" id="ARBA00022989"/>
    </source>
</evidence>
<feature type="binding site" evidence="16">
    <location>
        <position position="420"/>
    </location>
    <ligand>
        <name>ATP</name>
        <dbReference type="ChEBI" id="CHEBI:30616"/>
    </ligand>
</feature>
<evidence type="ECO:0000256" key="9">
    <source>
        <dbReference type="ARBA" id="ARBA00022840"/>
    </source>
</evidence>
<dbReference type="PROSITE" id="PS50011">
    <property type="entry name" value="PROTEIN_KINASE_DOM"/>
    <property type="match status" value="1"/>
</dbReference>
<evidence type="ECO:0000256" key="4">
    <source>
        <dbReference type="ARBA" id="ARBA00022679"/>
    </source>
</evidence>
<dbReference type="Pfam" id="PF08276">
    <property type="entry name" value="PAN_2"/>
    <property type="match status" value="1"/>
</dbReference>
<keyword evidence="4 15" id="KW-0808">Transferase</keyword>
<dbReference type="InterPro" id="IPR001245">
    <property type="entry name" value="Ser-Thr/Tyr_kinase_cat_dom"/>
</dbReference>
<evidence type="ECO:0000313" key="21">
    <source>
        <dbReference type="EMBL" id="KAK9084975.1"/>
    </source>
</evidence>
<dbReference type="CDD" id="cd14066">
    <property type="entry name" value="STKc_IRAK"/>
    <property type="match status" value="1"/>
</dbReference>
<dbReference type="EC" id="2.7.11.1" evidence="15"/>
<dbReference type="SMART" id="SM00473">
    <property type="entry name" value="PAN_AP"/>
    <property type="match status" value="1"/>
</dbReference>
<feature type="domain" description="Apple" evidence="20">
    <location>
        <begin position="219"/>
        <end position="298"/>
    </location>
</feature>
<dbReference type="GO" id="GO:0005524">
    <property type="term" value="F:ATP binding"/>
    <property type="evidence" value="ECO:0007669"/>
    <property type="project" value="UniProtKB-UniRule"/>
</dbReference>
<dbReference type="PROSITE" id="PS50948">
    <property type="entry name" value="PAN"/>
    <property type="match status" value="1"/>
</dbReference>
<evidence type="ECO:0000259" key="19">
    <source>
        <dbReference type="PROSITE" id="PS50011"/>
    </source>
</evidence>
<keyword evidence="6" id="KW-0732">Signal</keyword>
<evidence type="ECO:0000256" key="15">
    <source>
        <dbReference type="PIRNR" id="PIRNR000641"/>
    </source>
</evidence>
<dbReference type="GO" id="GO:0048544">
    <property type="term" value="P:recognition of pollen"/>
    <property type="evidence" value="ECO:0007669"/>
    <property type="project" value="InterPro"/>
</dbReference>
<dbReference type="PANTHER" id="PTHR27002:SF1095">
    <property type="entry name" value="G-TYPE LECTIN S-RECEPTOR-LIKE SERINE_THREONINE-PROTEIN KINASE RKS1"/>
    <property type="match status" value="1"/>
</dbReference>
<accession>A0AAP0HJJ1</accession>
<dbReference type="SUPFAM" id="SSF51110">
    <property type="entry name" value="alpha-D-mannose-specific plant lectins"/>
    <property type="match status" value="1"/>
</dbReference>
<sequence>MFYKLLDNGNLVLHDKNNKGDRMLWQSFDYPTDTLLPGMKLGLNLKSSFNWSLTSWKSRDDPSTGDFVLSIGGRDSPECFLRNGSRVILRTGPWNGRTWNGIPVMSTDIFHYSFINNPDEVSLSYNSDNASSVFSRIYVDNMGIFHKLTWVEKSHRWNDFYAAPGDTCDHYGECGAFGSCKSNNAQICSCLPGFEPKSVRDWYLKDGSQGCVRKRELLCGKGDGFLKLANMKLPDTSIARVDMSLGIKDCEIKCRNSCSCSGYSSAYVDGSGCIAWFGELIDIREFTEGGQDLFVRVDAIEFENSMKHNSKGSLTKKKLVLLCVLIVGGLLIFISAFYYLFKRAKRKGLAHKGRLQKRLFDLPSSETEEESKVKFELPIFDLHSIMAATDNFSLANKLGSGGFGSVYKGKLFDGREIAVKRLSKNSGQGVIEFKNEVVLIAKLQHRNLVQILGCCVEEEEKMLVYEYMPRKSLNFLLFDRIGSTSLEWRMRHNIILGIARGVLYLHEDSRLRIVHRDLKASNILLDASMNPKISDFGMARIFGGDQTHGSTNRVVGTFGYMSPEYAMDGLFSVKSDVFSFGVLLLEIISGKKNTGFYSEDPSKNLIKHAWELWRKSRPLELVDGAMGTSFPKQEVVKFIQVGILCVQENANDRPMMSSVVFMLSNETTIPTPEQPAFILTRNYRHPNSSTTGTSSLNEMSNSIVQGR</sequence>
<evidence type="ECO:0000256" key="17">
    <source>
        <dbReference type="SAM" id="MobiDB-lite"/>
    </source>
</evidence>
<keyword evidence="3 15" id="KW-0723">Serine/threonine-protein kinase</keyword>
<organism evidence="21 22">
    <name type="scientific">Stephania japonica</name>
    <dbReference type="NCBI Taxonomy" id="461633"/>
    <lineage>
        <taxon>Eukaryota</taxon>
        <taxon>Viridiplantae</taxon>
        <taxon>Streptophyta</taxon>
        <taxon>Embryophyta</taxon>
        <taxon>Tracheophyta</taxon>
        <taxon>Spermatophyta</taxon>
        <taxon>Magnoliopsida</taxon>
        <taxon>Ranunculales</taxon>
        <taxon>Menispermaceae</taxon>
        <taxon>Menispermoideae</taxon>
        <taxon>Cissampelideae</taxon>
        <taxon>Stephania</taxon>
    </lineage>
</organism>
<comment type="subcellular location">
    <subcellularLocation>
        <location evidence="1">Cell membrane</location>
        <topology evidence="1">Single-pass type I membrane protein</topology>
    </subcellularLocation>
</comment>
<dbReference type="AlphaFoldDB" id="A0AAP0HJJ1"/>
<evidence type="ECO:0000256" key="18">
    <source>
        <dbReference type="SAM" id="Phobius"/>
    </source>
</evidence>
<evidence type="ECO:0000313" key="22">
    <source>
        <dbReference type="Proteomes" id="UP001417504"/>
    </source>
</evidence>
<keyword evidence="13" id="KW-0675">Receptor</keyword>
<keyword evidence="5 18" id="KW-0812">Transmembrane</keyword>
<dbReference type="InterPro" id="IPR003609">
    <property type="entry name" value="Pan_app"/>
</dbReference>
<evidence type="ECO:0000256" key="5">
    <source>
        <dbReference type="ARBA" id="ARBA00022692"/>
    </source>
</evidence>
<dbReference type="SMART" id="SM00220">
    <property type="entry name" value="S_TKc"/>
    <property type="match status" value="1"/>
</dbReference>
<comment type="caution">
    <text evidence="21">The sequence shown here is derived from an EMBL/GenBank/DDBJ whole genome shotgun (WGS) entry which is preliminary data.</text>
</comment>
<keyword evidence="7 15" id="KW-0547">Nucleotide-binding</keyword>
<evidence type="ECO:0000256" key="3">
    <source>
        <dbReference type="ARBA" id="ARBA00022527"/>
    </source>
</evidence>
<dbReference type="PROSITE" id="PS00107">
    <property type="entry name" value="PROTEIN_KINASE_ATP"/>
    <property type="match status" value="1"/>
</dbReference>
<dbReference type="InterPro" id="IPR008271">
    <property type="entry name" value="Ser/Thr_kinase_AS"/>
</dbReference>
<evidence type="ECO:0000256" key="14">
    <source>
        <dbReference type="ARBA" id="ARBA00023180"/>
    </source>
</evidence>
<reference evidence="21 22" key="1">
    <citation type="submission" date="2024-01" db="EMBL/GenBank/DDBJ databases">
        <title>Genome assemblies of Stephania.</title>
        <authorList>
            <person name="Yang L."/>
        </authorList>
    </citation>
    <scope>NUCLEOTIDE SEQUENCE [LARGE SCALE GENOMIC DNA]</scope>
    <source>
        <strain evidence="21">QJT</strain>
        <tissue evidence="21">Leaf</tissue>
    </source>
</reference>
<evidence type="ECO:0000256" key="6">
    <source>
        <dbReference type="ARBA" id="ARBA00022729"/>
    </source>
</evidence>
<keyword evidence="11 18" id="KW-0472">Membrane</keyword>
<keyword evidence="2" id="KW-1003">Cell membrane</keyword>
<comment type="catalytic activity">
    <reaction evidence="15">
        <text>L-seryl-[protein] + ATP = O-phospho-L-seryl-[protein] + ADP + H(+)</text>
        <dbReference type="Rhea" id="RHEA:17989"/>
        <dbReference type="Rhea" id="RHEA-COMP:9863"/>
        <dbReference type="Rhea" id="RHEA-COMP:11604"/>
        <dbReference type="ChEBI" id="CHEBI:15378"/>
        <dbReference type="ChEBI" id="CHEBI:29999"/>
        <dbReference type="ChEBI" id="CHEBI:30616"/>
        <dbReference type="ChEBI" id="CHEBI:83421"/>
        <dbReference type="ChEBI" id="CHEBI:456216"/>
        <dbReference type="EC" id="2.7.11.1"/>
    </reaction>
</comment>
<dbReference type="PIRSF" id="PIRSF000641">
    <property type="entry name" value="SRK"/>
    <property type="match status" value="1"/>
</dbReference>
<dbReference type="FunFam" id="3.30.200.20:FF:000330">
    <property type="entry name" value="G-type lectin S-receptor-like serine/threonine-protein kinase At4g03230"/>
    <property type="match status" value="1"/>
</dbReference>
<evidence type="ECO:0000256" key="11">
    <source>
        <dbReference type="ARBA" id="ARBA00023136"/>
    </source>
</evidence>
<dbReference type="InterPro" id="IPR011009">
    <property type="entry name" value="Kinase-like_dom_sf"/>
</dbReference>
<dbReference type="InterPro" id="IPR017441">
    <property type="entry name" value="Protein_kinase_ATP_BS"/>
</dbReference>
<keyword evidence="10 18" id="KW-1133">Transmembrane helix</keyword>
<dbReference type="GO" id="GO:0005886">
    <property type="term" value="C:plasma membrane"/>
    <property type="evidence" value="ECO:0007669"/>
    <property type="project" value="UniProtKB-SubCell"/>
</dbReference>
<dbReference type="InterPro" id="IPR000858">
    <property type="entry name" value="S_locus_glycoprot_dom"/>
</dbReference>
<dbReference type="Gene3D" id="1.10.510.10">
    <property type="entry name" value="Transferase(Phosphotransferase) domain 1"/>
    <property type="match status" value="1"/>
</dbReference>
<evidence type="ECO:0000259" key="20">
    <source>
        <dbReference type="PROSITE" id="PS50948"/>
    </source>
</evidence>
<keyword evidence="12" id="KW-1015">Disulfide bond</keyword>
<dbReference type="CDD" id="cd01098">
    <property type="entry name" value="PAN_AP_plant"/>
    <property type="match status" value="1"/>
</dbReference>
<dbReference type="PROSITE" id="PS00108">
    <property type="entry name" value="PROTEIN_KINASE_ST"/>
    <property type="match status" value="1"/>
</dbReference>
<dbReference type="PANTHER" id="PTHR27002">
    <property type="entry name" value="RECEPTOR-LIKE SERINE/THREONINE-PROTEIN KINASE SD1-8"/>
    <property type="match status" value="1"/>
</dbReference>
<dbReference type="InterPro" id="IPR024171">
    <property type="entry name" value="SRK-like_kinase"/>
</dbReference>
<dbReference type="Pfam" id="PF00954">
    <property type="entry name" value="S_locus_glycop"/>
    <property type="match status" value="1"/>
</dbReference>
<proteinExistence type="inferred from homology"/>
<dbReference type="Proteomes" id="UP001417504">
    <property type="component" value="Unassembled WGS sequence"/>
</dbReference>
<evidence type="ECO:0000256" key="13">
    <source>
        <dbReference type="ARBA" id="ARBA00023170"/>
    </source>
</evidence>